<dbReference type="GO" id="GO:0006508">
    <property type="term" value="P:proteolysis"/>
    <property type="evidence" value="ECO:0007669"/>
    <property type="project" value="UniProtKB-KW"/>
</dbReference>
<dbReference type="Gene3D" id="3.40.50.200">
    <property type="entry name" value="Peptidase S8/S53 domain"/>
    <property type="match status" value="1"/>
</dbReference>
<feature type="active site" description="Charge relay system" evidence="6">
    <location>
        <position position="262"/>
    </location>
</feature>
<gene>
    <name evidence="9" type="ordered locus">Mmar10_2302</name>
</gene>
<evidence type="ECO:0000259" key="8">
    <source>
        <dbReference type="Pfam" id="PF00082"/>
    </source>
</evidence>
<evidence type="ECO:0000313" key="9">
    <source>
        <dbReference type="EMBL" id="ABI66594.1"/>
    </source>
</evidence>
<evidence type="ECO:0000313" key="10">
    <source>
        <dbReference type="Proteomes" id="UP000001964"/>
    </source>
</evidence>
<keyword evidence="10" id="KW-1185">Reference proteome</keyword>
<keyword evidence="2 6" id="KW-0645">Protease</keyword>
<feature type="active site" description="Charge relay system" evidence="6">
    <location>
        <position position="468"/>
    </location>
</feature>
<dbReference type="SUPFAM" id="SSF52743">
    <property type="entry name" value="Subtilisin-like"/>
    <property type="match status" value="1"/>
</dbReference>
<evidence type="ECO:0000256" key="7">
    <source>
        <dbReference type="SAM" id="SignalP"/>
    </source>
</evidence>
<dbReference type="PANTHER" id="PTHR43806:SF11">
    <property type="entry name" value="CEREVISIN-RELATED"/>
    <property type="match status" value="1"/>
</dbReference>
<dbReference type="RefSeq" id="WP_011644239.1">
    <property type="nucleotide sequence ID" value="NC_008347.1"/>
</dbReference>
<dbReference type="InterPro" id="IPR034061">
    <property type="entry name" value="Peptidases_S8_Autotransporter"/>
</dbReference>
<evidence type="ECO:0000256" key="3">
    <source>
        <dbReference type="ARBA" id="ARBA00022729"/>
    </source>
</evidence>
<dbReference type="HOGENOM" id="CLU_307927_0_0_5"/>
<dbReference type="Pfam" id="PF00082">
    <property type="entry name" value="Peptidase_S8"/>
    <property type="match status" value="1"/>
</dbReference>
<dbReference type="GO" id="GO:0004252">
    <property type="term" value="F:serine-type endopeptidase activity"/>
    <property type="evidence" value="ECO:0007669"/>
    <property type="project" value="UniProtKB-UniRule"/>
</dbReference>
<dbReference type="InterPro" id="IPR050131">
    <property type="entry name" value="Peptidase_S8_subtilisin-like"/>
</dbReference>
<evidence type="ECO:0000256" key="4">
    <source>
        <dbReference type="ARBA" id="ARBA00022801"/>
    </source>
</evidence>
<dbReference type="PROSITE" id="PS51892">
    <property type="entry name" value="SUBTILASE"/>
    <property type="match status" value="1"/>
</dbReference>
<dbReference type="InterPro" id="IPR000209">
    <property type="entry name" value="Peptidase_S8/S53_dom"/>
</dbReference>
<comment type="similarity">
    <text evidence="1 6">Belongs to the peptidase S8 family.</text>
</comment>
<keyword evidence="3 7" id="KW-0732">Signal</keyword>
<evidence type="ECO:0000256" key="5">
    <source>
        <dbReference type="ARBA" id="ARBA00022825"/>
    </source>
</evidence>
<feature type="active site" description="Charge relay system" evidence="6">
    <location>
        <position position="287"/>
    </location>
</feature>
<dbReference type="InterPro" id="IPR036852">
    <property type="entry name" value="Peptidase_S8/S53_dom_sf"/>
</dbReference>
<dbReference type="InterPro" id="IPR023828">
    <property type="entry name" value="Peptidase_S8_Ser-AS"/>
</dbReference>
<dbReference type="AlphaFoldDB" id="Q0AM99"/>
<dbReference type="CDD" id="cd04848">
    <property type="entry name" value="Peptidases_S8_Autotransporter_serine_protease_like"/>
    <property type="match status" value="1"/>
</dbReference>
<keyword evidence="5 6" id="KW-0720">Serine protease</keyword>
<organism evidence="9 10">
    <name type="scientific">Maricaulis maris (strain MCS10)</name>
    <name type="common">Caulobacter maris</name>
    <dbReference type="NCBI Taxonomy" id="394221"/>
    <lineage>
        <taxon>Bacteria</taxon>
        <taxon>Pseudomonadati</taxon>
        <taxon>Pseudomonadota</taxon>
        <taxon>Alphaproteobacteria</taxon>
        <taxon>Maricaulales</taxon>
        <taxon>Maricaulaceae</taxon>
        <taxon>Maricaulis</taxon>
    </lineage>
</organism>
<dbReference type="Proteomes" id="UP000001964">
    <property type="component" value="Chromosome"/>
</dbReference>
<evidence type="ECO:0000256" key="6">
    <source>
        <dbReference type="PROSITE-ProRule" id="PRU01240"/>
    </source>
</evidence>
<proteinExistence type="inferred from homology"/>
<feature type="domain" description="Peptidase S8/S53" evidence="8">
    <location>
        <begin position="284"/>
        <end position="516"/>
    </location>
</feature>
<protein>
    <submittedName>
        <fullName evidence="9">Peptidase S8 and S53, subtilisin, kexin, sedolisin</fullName>
    </submittedName>
</protein>
<feature type="signal peptide" evidence="7">
    <location>
        <begin position="1"/>
        <end position="26"/>
    </location>
</feature>
<dbReference type="PROSITE" id="PS00138">
    <property type="entry name" value="SUBTILASE_SER"/>
    <property type="match status" value="1"/>
</dbReference>
<name>Q0AM99_MARMM</name>
<dbReference type="EMBL" id="CP000449">
    <property type="protein sequence ID" value="ABI66594.1"/>
    <property type="molecule type" value="Genomic_DNA"/>
</dbReference>
<dbReference type="STRING" id="394221.Mmar10_2302"/>
<evidence type="ECO:0000256" key="1">
    <source>
        <dbReference type="ARBA" id="ARBA00011073"/>
    </source>
</evidence>
<accession>Q0AM99</accession>
<keyword evidence="4 6" id="KW-0378">Hydrolase</keyword>
<dbReference type="eggNOG" id="COG1404">
    <property type="taxonomic scope" value="Bacteria"/>
</dbReference>
<evidence type="ECO:0000256" key="2">
    <source>
        <dbReference type="ARBA" id="ARBA00022670"/>
    </source>
</evidence>
<reference evidence="9 10" key="1">
    <citation type="submission" date="2006-08" db="EMBL/GenBank/DDBJ databases">
        <title>Complete sequence of Maricaulis maris MCS10.</title>
        <authorList>
            <consortium name="US DOE Joint Genome Institute"/>
            <person name="Copeland A."/>
            <person name="Lucas S."/>
            <person name="Lapidus A."/>
            <person name="Barry K."/>
            <person name="Detter J.C."/>
            <person name="Glavina del Rio T."/>
            <person name="Hammon N."/>
            <person name="Israni S."/>
            <person name="Dalin E."/>
            <person name="Tice H."/>
            <person name="Pitluck S."/>
            <person name="Saunders E."/>
            <person name="Brettin T."/>
            <person name="Bruce D."/>
            <person name="Han C."/>
            <person name="Tapia R."/>
            <person name="Gilna P."/>
            <person name="Schmutz J."/>
            <person name="Larimer F."/>
            <person name="Land M."/>
            <person name="Hauser L."/>
            <person name="Kyrpides N."/>
            <person name="Mikhailova N."/>
            <person name="Viollier P."/>
            <person name="Stephens C."/>
            <person name="Richardson P."/>
        </authorList>
    </citation>
    <scope>NUCLEOTIDE SEQUENCE [LARGE SCALE GENOMIC DNA]</scope>
    <source>
        <strain evidence="9 10">MCS10</strain>
    </source>
</reference>
<dbReference type="KEGG" id="mmr:Mmar10_2302"/>
<feature type="chain" id="PRO_5004168150" evidence="7">
    <location>
        <begin position="27"/>
        <end position="959"/>
    </location>
</feature>
<dbReference type="PANTHER" id="PTHR43806">
    <property type="entry name" value="PEPTIDASE S8"/>
    <property type="match status" value="1"/>
</dbReference>
<sequence length="959" mass="101978" precursor="true">MRQYFKSGAAAIALMSVTGAMTSAYAQNSDENAGDGYNFLHPYRGDINPFFGDINPFRGDINPFRGDINPFYGDISPFWGDINPFWGDINPFGGDINPFFSDDINPFWGDINPFGDDINPFWSDINPFWRDVGPVWGDLNTAWNEAAAGGGDFTMIANDMASVIARAESVFGGAIQARTGLSMDEAFLAALLARFGIDLDNPDSLASVSAGQRSEFFLTFYDSLMGFSGVDHVDHWMPAINWSPALAASYDWGRSPLVGVLDFSVNTVEGSSFRGQRGERDYLNVNHGNAVASLIGAPVDGVGVMGVAPHAAMRFYNPFDASHTASWDDVAAGVESLANGGTSVINMSLGVPGWTLHQDWAEVFRQDRVARHADDLTFVVAAGNDGVTQTVDLDWTGVSVLDNLLLVGSVDPNGNISSFSNTPGEACLLTNGVCETGARLMDRFLVAPGELILVDDGEGGVTRVSGTSFAAPLVSGAAALVKGWWFWLDGSEVADVLLLSARDLGEPGVDAVYGHGMLDVAGAMSPLDPANLYGLDKRNDPVEAAELIITGGRLSLRHSNKHYVTVFEDVGNSFRDFTIAVDDLIVGSSLSESVANAYAEQYIYERTSASLTGSHFSDVSSASQILSQRGNLMVTATASTLDPSNVGYARDLGFHAGVELTDTESGRSMKFGVGEGALALSSQTGFNLFSDHRPESGGVNPVLGFASGGAYAASTFNMDGDLQVSFGITTTHEQAIYVMPGTGEEQALFDGVAPYQAFAANLDLSYPLGDQVTINGSLTQLHEATGLLGAQGGSILALEGGADTTALTVGLDARPSSRISLSASMTMAQTRTTAFDGGLLDIAERIDSTAAQVSVRYEALFSNNDGVRFSMVQPLHIESGALSYTGMAVTDRETGELGVQSDTWELGGRRPVYAEVIYATELGSSNRRLSVFSRQQLSGDEQVSEFSAATSGMRFEMRF</sequence>